<gene>
    <name evidence="1" type="ORF">RRG08_012948</name>
</gene>
<accession>A0AAE0ZZQ4</accession>
<evidence type="ECO:0000313" key="1">
    <source>
        <dbReference type="EMBL" id="KAK3778674.1"/>
    </source>
</evidence>
<dbReference type="EMBL" id="JAWDGP010002895">
    <property type="protein sequence ID" value="KAK3778674.1"/>
    <property type="molecule type" value="Genomic_DNA"/>
</dbReference>
<organism evidence="1 2">
    <name type="scientific">Elysia crispata</name>
    <name type="common">lettuce slug</name>
    <dbReference type="NCBI Taxonomy" id="231223"/>
    <lineage>
        <taxon>Eukaryota</taxon>
        <taxon>Metazoa</taxon>
        <taxon>Spiralia</taxon>
        <taxon>Lophotrochozoa</taxon>
        <taxon>Mollusca</taxon>
        <taxon>Gastropoda</taxon>
        <taxon>Heterobranchia</taxon>
        <taxon>Euthyneura</taxon>
        <taxon>Panpulmonata</taxon>
        <taxon>Sacoglossa</taxon>
        <taxon>Placobranchoidea</taxon>
        <taxon>Plakobranchidae</taxon>
        <taxon>Elysia</taxon>
    </lineage>
</organism>
<evidence type="ECO:0000313" key="2">
    <source>
        <dbReference type="Proteomes" id="UP001283361"/>
    </source>
</evidence>
<protein>
    <submittedName>
        <fullName evidence="1">Uncharacterized protein</fullName>
    </submittedName>
</protein>
<dbReference type="Proteomes" id="UP001283361">
    <property type="component" value="Unassembled WGS sequence"/>
</dbReference>
<name>A0AAE0ZZQ4_9GAST</name>
<dbReference type="AlphaFoldDB" id="A0AAE0ZZQ4"/>
<comment type="caution">
    <text evidence="1">The sequence shown here is derived from an EMBL/GenBank/DDBJ whole genome shotgun (WGS) entry which is preliminary data.</text>
</comment>
<sequence>MSTLRCPGPLSFKCGREGRARDKERGAGCHNDSLTCKGDAFSQPYASITLCYVMCQEKMIVKMDGHNVLMLPLKHKTTHDLHRK</sequence>
<proteinExistence type="predicted"/>
<keyword evidence="2" id="KW-1185">Reference proteome</keyword>
<reference evidence="1" key="1">
    <citation type="journal article" date="2023" name="G3 (Bethesda)">
        <title>A reference genome for the long-term kleptoplast-retaining sea slug Elysia crispata morphotype clarki.</title>
        <authorList>
            <person name="Eastman K.E."/>
            <person name="Pendleton A.L."/>
            <person name="Shaikh M.A."/>
            <person name="Suttiyut T."/>
            <person name="Ogas R."/>
            <person name="Tomko P."/>
            <person name="Gavelis G."/>
            <person name="Widhalm J.R."/>
            <person name="Wisecaver J.H."/>
        </authorList>
    </citation>
    <scope>NUCLEOTIDE SEQUENCE</scope>
    <source>
        <strain evidence="1">ECLA1</strain>
    </source>
</reference>